<protein>
    <recommendedName>
        <fullName evidence="1">Mannosyl-glycoprotein endo-beta-N-acetylglucosamidase-like domain-containing protein</fullName>
    </recommendedName>
</protein>
<dbReference type="Gene3D" id="2.30.30.40">
    <property type="entry name" value="SH3 Domains"/>
    <property type="match status" value="1"/>
</dbReference>
<feature type="domain" description="Mannosyl-glycoprotein endo-beta-N-acetylglucosamidase-like" evidence="1">
    <location>
        <begin position="31"/>
        <end position="160"/>
    </location>
</feature>
<evidence type="ECO:0000259" key="1">
    <source>
        <dbReference type="Pfam" id="PF01832"/>
    </source>
</evidence>
<proteinExistence type="predicted"/>
<comment type="caution">
    <text evidence="2">The sequence shown here is derived from an EMBL/GenBank/DDBJ whole genome shotgun (WGS) entry which is preliminary data.</text>
</comment>
<dbReference type="Pfam" id="PF01832">
    <property type="entry name" value="Glucosaminidase"/>
    <property type="match status" value="1"/>
</dbReference>
<name>A0A6L6LCJ8_9FIRM</name>
<accession>A0A6L6LCJ8</accession>
<evidence type="ECO:0000313" key="2">
    <source>
        <dbReference type="EMBL" id="MTR87092.1"/>
    </source>
</evidence>
<evidence type="ECO:0000313" key="3">
    <source>
        <dbReference type="Proteomes" id="UP000478483"/>
    </source>
</evidence>
<organism evidence="2 3">
    <name type="scientific">Roseburia intestinalis</name>
    <dbReference type="NCBI Taxonomy" id="166486"/>
    <lineage>
        <taxon>Bacteria</taxon>
        <taxon>Bacillati</taxon>
        <taxon>Bacillota</taxon>
        <taxon>Clostridia</taxon>
        <taxon>Lachnospirales</taxon>
        <taxon>Lachnospiraceae</taxon>
        <taxon>Roseburia</taxon>
    </lineage>
</organism>
<dbReference type="EMBL" id="WNAJ01000039">
    <property type="protein sequence ID" value="MTR87092.1"/>
    <property type="molecule type" value="Genomic_DNA"/>
</dbReference>
<dbReference type="Proteomes" id="UP000478483">
    <property type="component" value="Unassembled WGS sequence"/>
</dbReference>
<dbReference type="AlphaFoldDB" id="A0A6L6LCJ8"/>
<reference evidence="2 3" key="1">
    <citation type="journal article" date="2019" name="Nat. Med.">
        <title>A library of human gut bacterial isolates paired with longitudinal multiomics data enables mechanistic microbiome research.</title>
        <authorList>
            <person name="Poyet M."/>
            <person name="Groussin M."/>
            <person name="Gibbons S.M."/>
            <person name="Avila-Pacheco J."/>
            <person name="Jiang X."/>
            <person name="Kearney S.M."/>
            <person name="Perrotta A.R."/>
            <person name="Berdy B."/>
            <person name="Zhao S."/>
            <person name="Lieberman T.D."/>
            <person name="Swanson P.K."/>
            <person name="Smith M."/>
            <person name="Roesemann S."/>
            <person name="Alexander J.E."/>
            <person name="Rich S.A."/>
            <person name="Livny J."/>
            <person name="Vlamakis H."/>
            <person name="Clish C."/>
            <person name="Bullock K."/>
            <person name="Deik A."/>
            <person name="Scott J."/>
            <person name="Pierce K.A."/>
            <person name="Xavier R.J."/>
            <person name="Alm E.J."/>
        </authorList>
    </citation>
    <scope>NUCLEOTIDE SEQUENCE [LARGE SCALE GENOMIC DNA]</scope>
    <source>
        <strain evidence="2 3">BIOML-A1</strain>
    </source>
</reference>
<dbReference type="GO" id="GO:0004040">
    <property type="term" value="F:amidase activity"/>
    <property type="evidence" value="ECO:0007669"/>
    <property type="project" value="InterPro"/>
</dbReference>
<sequence length="294" mass="32184">MGNAVATVEQMTAYIKAKNPDVAQSVVDMIPLYLSEGKAEGVRGDIAFAQSCIETGNFGFCGSAVTLDQNNFCGMGVASNGMRGNSFDTPQLGIRAQVQHLKAYASTVDLKNECVDPRFKYVTRGCAEYVEWIGQKENPDGMGWAAGAGYGAKIITILNAMIGIKSEAAESEEVWYRVRKKWADVASQKGAFHSLENAKRCADENKGYSVFDESGKVIYSNDTFTPYLVRVFIEDLNIRKGPGTDYDKTGKYTGKGAFTIVEEAEGKGASLWGLLKSYQKNRNGWISLDYAERV</sequence>
<gene>
    <name evidence="2" type="ORF">GMD50_19120</name>
</gene>
<dbReference type="InterPro" id="IPR002901">
    <property type="entry name" value="MGlyc_endo_b_GlcNAc-like_dom"/>
</dbReference>